<proteinExistence type="predicted"/>
<evidence type="ECO:0000313" key="2">
    <source>
        <dbReference type="Proteomes" id="UP000305524"/>
    </source>
</evidence>
<accession>A0A4U2ZVD7</accession>
<dbReference type="RefSeq" id="WP_137059455.1">
    <property type="nucleotide sequence ID" value="NZ_CP036121.1"/>
</dbReference>
<gene>
    <name evidence="1" type="ORF">FC701_32240</name>
</gene>
<dbReference type="Proteomes" id="UP000305524">
    <property type="component" value="Unassembled WGS sequence"/>
</dbReference>
<reference evidence="1 2" key="1">
    <citation type="journal article" date="2019" name="Environ. Microbiol.">
        <title>An active ?-lactamase is a part of an orchestrated cell wall stress resistance network of Bacillus subtilis and related rhizosphere species.</title>
        <authorList>
            <person name="Bucher T."/>
            <person name="Keren-Paz A."/>
            <person name="Hausser J."/>
            <person name="Olender T."/>
            <person name="Cytryn E."/>
            <person name="Kolodkin-Gal I."/>
        </authorList>
    </citation>
    <scope>NUCLEOTIDE SEQUENCE [LARGE SCALE GENOMIC DNA]</scope>
    <source>
        <strain evidence="1 2">I186</strain>
    </source>
</reference>
<evidence type="ECO:0000313" key="1">
    <source>
        <dbReference type="EMBL" id="TKI79276.1"/>
    </source>
</evidence>
<name>A0A4U2ZVD7_BACMY</name>
<comment type="caution">
    <text evidence="1">The sequence shown here is derived from an EMBL/GenBank/DDBJ whole genome shotgun (WGS) entry which is preliminary data.</text>
</comment>
<dbReference type="EMBL" id="SZOD01001145">
    <property type="protein sequence ID" value="TKI79276.1"/>
    <property type="molecule type" value="Genomic_DNA"/>
</dbReference>
<dbReference type="AlphaFoldDB" id="A0A4U2ZVD7"/>
<sequence>MNEDTRITPKTTIKEERRQTFYNSSHDSFTQLLNRFEYNLYTVDAAAVTCDVMTIWYAIV</sequence>
<organism evidence="1 2">
    <name type="scientific">Bacillus mycoides</name>
    <dbReference type="NCBI Taxonomy" id="1405"/>
    <lineage>
        <taxon>Bacteria</taxon>
        <taxon>Bacillati</taxon>
        <taxon>Bacillota</taxon>
        <taxon>Bacilli</taxon>
        <taxon>Bacillales</taxon>
        <taxon>Bacillaceae</taxon>
        <taxon>Bacillus</taxon>
        <taxon>Bacillus cereus group</taxon>
    </lineage>
</organism>
<protein>
    <submittedName>
        <fullName evidence="1">Uncharacterized protein</fullName>
    </submittedName>
</protein>